<organism evidence="3 4">
    <name type="scientific">Deinococcus radiodurans (strain ATCC 13939 / DSM 20539 / JCM 16871 / CCUG 27074 / LMG 4051 / NBRC 15346 / NCIMB 9279 / VKM B-1422 / R1)</name>
    <dbReference type="NCBI Taxonomy" id="243230"/>
    <lineage>
        <taxon>Bacteria</taxon>
        <taxon>Thermotogati</taxon>
        <taxon>Deinococcota</taxon>
        <taxon>Deinococci</taxon>
        <taxon>Deinococcales</taxon>
        <taxon>Deinococcaceae</taxon>
        <taxon>Deinococcus</taxon>
    </lineage>
</organism>
<evidence type="ECO:0000313" key="4">
    <source>
        <dbReference type="Proteomes" id="UP000002524"/>
    </source>
</evidence>
<reference evidence="3 4" key="1">
    <citation type="journal article" date="1999" name="Science">
        <title>Genome sequence of the radioresistant bacterium Deinococcus radiodurans R1.</title>
        <authorList>
            <person name="White O."/>
            <person name="Eisen J.A."/>
            <person name="Heidelberg J.F."/>
            <person name="Hickey E.K."/>
            <person name="Peterson J.D."/>
            <person name="Dodson R.J."/>
            <person name="Haft D.H."/>
            <person name="Gwinn M.L."/>
            <person name="Nelson W.C."/>
            <person name="Richardson D.L."/>
            <person name="Moffat K.S."/>
            <person name="Qin H."/>
            <person name="Jiang L."/>
            <person name="Pamphile W."/>
            <person name="Crosby M."/>
            <person name="Shen M."/>
            <person name="Vamathevan J.J."/>
            <person name="Lam P."/>
            <person name="McDonald L."/>
            <person name="Utterback T."/>
            <person name="Zalewski C."/>
            <person name="Makarova K.S."/>
            <person name="Aravind L."/>
            <person name="Daly M.J."/>
            <person name="Minton K.W."/>
            <person name="Fleischmann R.D."/>
            <person name="Ketchum K.A."/>
            <person name="Nelson K.E."/>
            <person name="Salzberg S."/>
            <person name="Smith H.O."/>
            <person name="Venter J.C."/>
            <person name="Fraser C.M."/>
        </authorList>
    </citation>
    <scope>NUCLEOTIDE SEQUENCE [LARGE SCALE GENOMIC DNA]</scope>
    <source>
        <strain evidence="4">ATCC 13939 / DSM 20539 / JCM 16871 / LMG 4051 / NBRC 15346 / NCIMB 9279 / R1 / VKM B-1422</strain>
    </source>
</reference>
<evidence type="ECO:0000256" key="1">
    <source>
        <dbReference type="PROSITE-ProRule" id="PRU00325"/>
    </source>
</evidence>
<dbReference type="GeneID" id="69519021"/>
<dbReference type="Pfam" id="PF04434">
    <property type="entry name" value="SWIM"/>
    <property type="match status" value="1"/>
</dbReference>
<dbReference type="KEGG" id="dra:DR_A0125"/>
<dbReference type="GO" id="GO:0008270">
    <property type="term" value="F:zinc ion binding"/>
    <property type="evidence" value="ECO:0007669"/>
    <property type="project" value="UniProtKB-KW"/>
</dbReference>
<dbReference type="eggNOG" id="COG4715">
    <property type="taxonomic scope" value="Bacteria"/>
</dbReference>
<dbReference type="InterPro" id="IPR007527">
    <property type="entry name" value="Znf_SWIM"/>
</dbReference>
<dbReference type="AlphaFoldDB" id="Q9RZ28"/>
<evidence type="ECO:0000259" key="2">
    <source>
        <dbReference type="PROSITE" id="PS50966"/>
    </source>
</evidence>
<proteinExistence type="predicted"/>
<dbReference type="PIR" id="H75607">
    <property type="entry name" value="H75607"/>
</dbReference>
<dbReference type="InParanoid" id="Q9RZ28"/>
<protein>
    <recommendedName>
        <fullName evidence="2">SWIM-type domain-containing protein</fullName>
    </recommendedName>
</protein>
<dbReference type="PROSITE" id="PS50966">
    <property type="entry name" value="ZF_SWIM"/>
    <property type="match status" value="1"/>
</dbReference>
<dbReference type="EMBL" id="AE001825">
    <property type="protein sequence ID" value="AAF12319.1"/>
    <property type="molecule type" value="Genomic_DNA"/>
</dbReference>
<dbReference type="PATRIC" id="fig|243230.17.peg.3012"/>
<keyword evidence="1" id="KW-0863">Zinc-finger</keyword>
<evidence type="ECO:0000313" key="3">
    <source>
        <dbReference type="EMBL" id="AAF12319.1"/>
    </source>
</evidence>
<sequence length="564" mass="61744">MARLSEQAARRWVGPREWQKGQPYLRRLDDLSQRQAARGTEYRAVAQGQRRYRVSATVREGRVLDASCTCPVGSGACKHVAALLAQVAQDPAAFDADQDLGSVLGALDRPALERLVRRLLARAPELEELVYAQAGLTSADDLTSRIEAAFADFAEGLTLDELLDLEEEPASEELDLLLDELGTLLEELDEGDEEQAAALAQGYLALLDGVQAFYERLDIDFGLDGVAQEALAGLYSLFTHAELEGDVREEALEAIRLEMTSGRVAYDEDFRGWVLVLRPDEQREVQQLLESLSRGSGPRQHAALRGLLDLRGGPRSDADEEALLRAGHSPSRLGLFLAQRGRTGEAVQTLQTVRGPLPFAELRGPFERAGALAELEQLALSRTSVGRDEARLWLHRVYLGSGRREQAHALAWQEVVSSNRAEWLAALKRGSVDWPADRETLITRLRGQRGAQQRLLDLLLAEGLADQAFELVSDAGDTLAPVLALQVAALPGLSDERAALLSVQVAQRLAAGRHRRAYAEAATALQPLLGRLGQRETRQLVAAAFPESSRLPALRDELRKAGLL</sequence>
<dbReference type="PaxDb" id="243230-DR_A0125"/>
<dbReference type="EnsemblBacteria" id="AAF12319">
    <property type="protein sequence ID" value="AAF12319"/>
    <property type="gene ID" value="DR_A0125"/>
</dbReference>
<keyword evidence="1" id="KW-0479">Metal-binding</keyword>
<accession>Q9RZ28</accession>
<gene>
    <name evidence="3" type="ordered locus">DR_A0125</name>
</gene>
<name>Q9RZ28_DEIRA</name>
<dbReference type="OrthoDB" id="53693at2"/>
<dbReference type="Proteomes" id="UP000002524">
    <property type="component" value="Chromosome 2"/>
</dbReference>
<dbReference type="STRING" id="243230.DR_A0125"/>
<keyword evidence="1" id="KW-0862">Zinc</keyword>
<feature type="domain" description="SWIM-type" evidence="2">
    <location>
        <begin position="52"/>
        <end position="88"/>
    </location>
</feature>
<keyword evidence="4" id="KW-1185">Reference proteome</keyword>
<dbReference type="HOGENOM" id="CLU_482923_0_0_0"/>
<dbReference type="RefSeq" id="WP_010889385.1">
    <property type="nucleotide sequence ID" value="NC_001264.1"/>
</dbReference>